<protein>
    <submittedName>
        <fullName evidence="2">Uncharacterized protein</fullName>
    </submittedName>
</protein>
<feature type="transmembrane region" description="Helical" evidence="1">
    <location>
        <begin position="54"/>
        <end position="74"/>
    </location>
</feature>
<feature type="transmembrane region" description="Helical" evidence="1">
    <location>
        <begin position="137"/>
        <end position="161"/>
    </location>
</feature>
<evidence type="ECO:0000256" key="1">
    <source>
        <dbReference type="SAM" id="Phobius"/>
    </source>
</evidence>
<gene>
    <name evidence="2" type="ordered locus">Clole_2638</name>
</gene>
<dbReference type="EMBL" id="CP002582">
    <property type="protein sequence ID" value="ADZ84339.1"/>
    <property type="molecule type" value="Genomic_DNA"/>
</dbReference>
<dbReference type="Pfam" id="PF12730">
    <property type="entry name" value="ABC2_membrane_4"/>
    <property type="match status" value="1"/>
</dbReference>
<feature type="transmembrane region" description="Helical" evidence="1">
    <location>
        <begin position="12"/>
        <end position="34"/>
    </location>
</feature>
<feature type="transmembrane region" description="Helical" evidence="1">
    <location>
        <begin position="195"/>
        <end position="213"/>
    </location>
</feature>
<feature type="transmembrane region" description="Helical" evidence="1">
    <location>
        <begin position="173"/>
        <end position="189"/>
    </location>
</feature>
<reference evidence="2 3" key="1">
    <citation type="journal article" date="2011" name="J. Bacteriol.">
        <title>Complete genome sequence of the cellulose-degrading bacterium Cellulosilyticum lentocellum.</title>
        <authorList>
            <consortium name="US DOE Joint Genome Institute"/>
            <person name="Miller D.A."/>
            <person name="Suen G."/>
            <person name="Bruce D."/>
            <person name="Copeland A."/>
            <person name="Cheng J.F."/>
            <person name="Detter C."/>
            <person name="Goodwin L.A."/>
            <person name="Han C.S."/>
            <person name="Hauser L.J."/>
            <person name="Land M.L."/>
            <person name="Lapidus A."/>
            <person name="Lucas S."/>
            <person name="Meincke L."/>
            <person name="Pitluck S."/>
            <person name="Tapia R."/>
            <person name="Teshima H."/>
            <person name="Woyke T."/>
            <person name="Fox B.G."/>
            <person name="Angert E.R."/>
            <person name="Currie C.R."/>
        </authorList>
    </citation>
    <scope>NUCLEOTIDE SEQUENCE [LARGE SCALE GENOMIC DNA]</scope>
    <source>
        <strain evidence="3">ATCC 49066 / DSM 5427 / NCIMB 11756 / RHM5</strain>
    </source>
</reference>
<keyword evidence="1" id="KW-0472">Membrane</keyword>
<keyword evidence="1" id="KW-0812">Transmembrane</keyword>
<feature type="transmembrane region" description="Helical" evidence="1">
    <location>
        <begin position="95"/>
        <end position="125"/>
    </location>
</feature>
<dbReference type="STRING" id="642492.Clole_2638"/>
<proteinExistence type="predicted"/>
<dbReference type="RefSeq" id="WP_013657632.1">
    <property type="nucleotide sequence ID" value="NC_015275.1"/>
</dbReference>
<sequence length="226" mass="24884">MKQLLLLEMKKNNFKQIVMGGLLTSGILLIYLIMSGVLMEGSYKDYTSYFSNVIAYNKIVFTIFAGLLIIRMFSEEINSKSISILFTYPLSRKRLLVVKVILVISVTMPLMFLSMLFHFIVLAILNLALGFAQGSMSISFFVSYIVASLLHSAFASLAALIPLMCDVKWISSQKTLIGSAVLAIFLYSIKGSSLFGIALILVVLAAGLGILLTRRAIAVVVDMDIM</sequence>
<dbReference type="AlphaFoldDB" id="F2JIH3"/>
<dbReference type="KEGG" id="cle:Clole_2638"/>
<keyword evidence="3" id="KW-1185">Reference proteome</keyword>
<dbReference type="HOGENOM" id="CLU_102870_2_0_9"/>
<dbReference type="Proteomes" id="UP000008467">
    <property type="component" value="Chromosome"/>
</dbReference>
<organism evidence="2 3">
    <name type="scientific">Cellulosilyticum lentocellum (strain ATCC 49066 / DSM 5427 / NCIMB 11756 / RHM5)</name>
    <name type="common">Clostridium lentocellum</name>
    <dbReference type="NCBI Taxonomy" id="642492"/>
    <lineage>
        <taxon>Bacteria</taxon>
        <taxon>Bacillati</taxon>
        <taxon>Bacillota</taxon>
        <taxon>Clostridia</taxon>
        <taxon>Lachnospirales</taxon>
        <taxon>Cellulosilyticaceae</taxon>
        <taxon>Cellulosilyticum</taxon>
    </lineage>
</organism>
<keyword evidence="1" id="KW-1133">Transmembrane helix</keyword>
<accession>F2JIH3</accession>
<evidence type="ECO:0000313" key="3">
    <source>
        <dbReference type="Proteomes" id="UP000008467"/>
    </source>
</evidence>
<name>F2JIH3_CELLD</name>
<evidence type="ECO:0000313" key="2">
    <source>
        <dbReference type="EMBL" id="ADZ84339.1"/>
    </source>
</evidence>